<dbReference type="EMBL" id="LGGN01000158">
    <property type="protein sequence ID" value="KUK77171.1"/>
    <property type="molecule type" value="Genomic_DNA"/>
</dbReference>
<comment type="caution">
    <text evidence="1">The sequence shown here is derived from an EMBL/GenBank/DDBJ whole genome shotgun (WGS) entry which is preliminary data.</text>
</comment>
<dbReference type="Proteomes" id="UP000053860">
    <property type="component" value="Unassembled WGS sequence"/>
</dbReference>
<evidence type="ECO:0000313" key="2">
    <source>
        <dbReference type="Proteomes" id="UP000053860"/>
    </source>
</evidence>
<name>A0A117M073_9BACT</name>
<organism evidence="1 2">
    <name type="scientific">Proteiniphilum acetatigenes</name>
    <dbReference type="NCBI Taxonomy" id="294710"/>
    <lineage>
        <taxon>Bacteria</taxon>
        <taxon>Pseudomonadati</taxon>
        <taxon>Bacteroidota</taxon>
        <taxon>Bacteroidia</taxon>
        <taxon>Bacteroidales</taxon>
        <taxon>Dysgonomonadaceae</taxon>
        <taxon>Proteiniphilum</taxon>
    </lineage>
</organism>
<accession>A0A117M073</accession>
<gene>
    <name evidence="1" type="ORF">XD92_0900</name>
</gene>
<reference evidence="2" key="1">
    <citation type="journal article" date="2015" name="MBio">
        <title>Genome-Resolved Metagenomic Analysis Reveals Roles for Candidate Phyla and Other Microbial Community Members in Biogeochemical Transformations in Oil Reservoirs.</title>
        <authorList>
            <person name="Hu P."/>
            <person name="Tom L."/>
            <person name="Singh A."/>
            <person name="Thomas B.C."/>
            <person name="Baker B.J."/>
            <person name="Piceno Y.M."/>
            <person name="Andersen G.L."/>
            <person name="Banfield J.F."/>
        </authorList>
    </citation>
    <scope>NUCLEOTIDE SEQUENCE [LARGE SCALE GENOMIC DNA]</scope>
</reference>
<dbReference type="AlphaFoldDB" id="A0A117M073"/>
<evidence type="ECO:0008006" key="3">
    <source>
        <dbReference type="Google" id="ProtNLM"/>
    </source>
</evidence>
<proteinExistence type="predicted"/>
<protein>
    <recommendedName>
        <fullName evidence="3">Septum formation initiator</fullName>
    </recommendedName>
</protein>
<feature type="non-terminal residue" evidence="1">
    <location>
        <position position="1"/>
    </location>
</feature>
<sequence length="61" mass="7655">KRIRYETQIRDLESQIEYYQKLTESDREKLHELRSNDEDLEKFARENYLMKKENEDVFIVE</sequence>
<evidence type="ECO:0000313" key="1">
    <source>
        <dbReference type="EMBL" id="KUK77171.1"/>
    </source>
</evidence>